<evidence type="ECO:0000313" key="4">
    <source>
        <dbReference type="Proteomes" id="UP000576393"/>
    </source>
</evidence>
<dbReference type="SUPFAM" id="SSF53335">
    <property type="entry name" value="S-adenosyl-L-methionine-dependent methyltransferases"/>
    <property type="match status" value="1"/>
</dbReference>
<sequence length="348" mass="36700">MDESKLRRLVERVTGDMGAAFGAATVMLGDRLGLWKALAGAGPLTPEELAGRTGTDPRLVAEWLAAQAAAGYVDYADGVYTLTDEQAAVFADDSSPAFMVGFAEVVGSVHRDEAKVARAYRGEEPLGWGDHDPALFRGAERSFRSGYAANLTARWIPALDGVEARLLAGARVADVGCGHGASTLVMAAAYPESRFTGFDQHGESIARARGLAEREGLAGRVRFERADASAYPGNGYDLVCLFDCLHDMGDPVGALRHVRATLAGDGTVLLVEPFATGRLPDDFTPVGRVFRNASATVCVPSAISQGGTEVLGAQAGPERLLSVARRAGFTRAREAAVTPINLVLELRP</sequence>
<feature type="domain" description="S-adenosylmethionine-dependent methyltransferase Rv2258c-like winged HTH" evidence="2">
    <location>
        <begin position="25"/>
        <end position="90"/>
    </location>
</feature>
<gene>
    <name evidence="3" type="ORF">HDA43_002344</name>
</gene>
<dbReference type="InterPro" id="IPR053173">
    <property type="entry name" value="SAM-binding_MTase"/>
</dbReference>
<dbReference type="EMBL" id="JACCCO010000001">
    <property type="protein sequence ID" value="NYF40185.1"/>
    <property type="molecule type" value="Genomic_DNA"/>
</dbReference>
<feature type="domain" description="Methyltransferase" evidence="1">
    <location>
        <begin position="169"/>
        <end position="284"/>
    </location>
</feature>
<organism evidence="3 4">
    <name type="scientific">Streptosporangium sandarakinum</name>
    <dbReference type="NCBI Taxonomy" id="1260955"/>
    <lineage>
        <taxon>Bacteria</taxon>
        <taxon>Bacillati</taxon>
        <taxon>Actinomycetota</taxon>
        <taxon>Actinomycetes</taxon>
        <taxon>Streptosporangiales</taxon>
        <taxon>Streptosporangiaceae</taxon>
        <taxon>Streptosporangium</taxon>
    </lineage>
</organism>
<dbReference type="Gene3D" id="1.10.10.10">
    <property type="entry name" value="Winged helix-like DNA-binding domain superfamily/Winged helix DNA-binding domain"/>
    <property type="match status" value="1"/>
</dbReference>
<dbReference type="InterPro" id="IPR036390">
    <property type="entry name" value="WH_DNA-bd_sf"/>
</dbReference>
<dbReference type="Pfam" id="PF13847">
    <property type="entry name" value="Methyltransf_31"/>
    <property type="match status" value="1"/>
</dbReference>
<dbReference type="GO" id="GO:0032259">
    <property type="term" value="P:methylation"/>
    <property type="evidence" value="ECO:0007669"/>
    <property type="project" value="UniProtKB-KW"/>
</dbReference>
<evidence type="ECO:0000259" key="1">
    <source>
        <dbReference type="Pfam" id="PF13847"/>
    </source>
</evidence>
<comment type="caution">
    <text evidence="3">The sequence shown here is derived from an EMBL/GenBank/DDBJ whole genome shotgun (WGS) entry which is preliminary data.</text>
</comment>
<dbReference type="InterPro" id="IPR036388">
    <property type="entry name" value="WH-like_DNA-bd_sf"/>
</dbReference>
<evidence type="ECO:0000313" key="3">
    <source>
        <dbReference type="EMBL" id="NYF40185.1"/>
    </source>
</evidence>
<protein>
    <submittedName>
        <fullName evidence="3">SAM-dependent methyltransferase</fullName>
    </submittedName>
</protein>
<proteinExistence type="predicted"/>
<evidence type="ECO:0000259" key="2">
    <source>
        <dbReference type="Pfam" id="PF21320"/>
    </source>
</evidence>
<dbReference type="SUPFAM" id="SSF46785">
    <property type="entry name" value="Winged helix' DNA-binding domain"/>
    <property type="match status" value="1"/>
</dbReference>
<keyword evidence="3" id="KW-0808">Transferase</keyword>
<dbReference type="RefSeq" id="WP_179819727.1">
    <property type="nucleotide sequence ID" value="NZ_JACCCO010000001.1"/>
</dbReference>
<dbReference type="PANTHER" id="PTHR45128">
    <property type="entry name" value="METHYLTRANSFERASE TYPE 11"/>
    <property type="match status" value="1"/>
</dbReference>
<keyword evidence="3" id="KW-0489">Methyltransferase</keyword>
<dbReference type="InterPro" id="IPR025714">
    <property type="entry name" value="Methyltranfer_dom"/>
</dbReference>
<dbReference type="AlphaFoldDB" id="A0A852V2V1"/>
<dbReference type="InterPro" id="IPR029063">
    <property type="entry name" value="SAM-dependent_MTases_sf"/>
</dbReference>
<dbReference type="Proteomes" id="UP000576393">
    <property type="component" value="Unassembled WGS sequence"/>
</dbReference>
<dbReference type="Pfam" id="PF21320">
    <property type="entry name" value="WHD_Rv2258c"/>
    <property type="match status" value="1"/>
</dbReference>
<dbReference type="CDD" id="cd02440">
    <property type="entry name" value="AdoMet_MTases"/>
    <property type="match status" value="1"/>
</dbReference>
<dbReference type="InterPro" id="IPR048711">
    <property type="entry name" value="WHD_Rv2258c"/>
</dbReference>
<name>A0A852V2V1_9ACTN</name>
<accession>A0A852V2V1</accession>
<dbReference type="GO" id="GO:0008168">
    <property type="term" value="F:methyltransferase activity"/>
    <property type="evidence" value="ECO:0007669"/>
    <property type="project" value="UniProtKB-KW"/>
</dbReference>
<reference evidence="3 4" key="1">
    <citation type="submission" date="2020-07" db="EMBL/GenBank/DDBJ databases">
        <title>Sequencing the genomes of 1000 actinobacteria strains.</title>
        <authorList>
            <person name="Klenk H.-P."/>
        </authorList>
    </citation>
    <scope>NUCLEOTIDE SEQUENCE [LARGE SCALE GENOMIC DNA]</scope>
    <source>
        <strain evidence="3 4">DSM 45763</strain>
    </source>
</reference>
<dbReference type="PANTHER" id="PTHR45128:SF2">
    <property type="entry name" value="METHYLTRANSFERASE DOMAIN-CONTAINING PROTEIN"/>
    <property type="match status" value="1"/>
</dbReference>
<keyword evidence="4" id="KW-1185">Reference proteome</keyword>
<dbReference type="Gene3D" id="3.40.50.150">
    <property type="entry name" value="Vaccinia Virus protein VP39"/>
    <property type="match status" value="1"/>
</dbReference>